<name>A0ACB7TTS0_HYAAI</name>
<keyword evidence="2" id="KW-1185">Reference proteome</keyword>
<organism evidence="1 2">
    <name type="scientific">Hyalomma asiaticum</name>
    <name type="common">Tick</name>
    <dbReference type="NCBI Taxonomy" id="266040"/>
    <lineage>
        <taxon>Eukaryota</taxon>
        <taxon>Metazoa</taxon>
        <taxon>Ecdysozoa</taxon>
        <taxon>Arthropoda</taxon>
        <taxon>Chelicerata</taxon>
        <taxon>Arachnida</taxon>
        <taxon>Acari</taxon>
        <taxon>Parasitiformes</taxon>
        <taxon>Ixodida</taxon>
        <taxon>Ixodoidea</taxon>
        <taxon>Ixodidae</taxon>
        <taxon>Hyalomminae</taxon>
        <taxon>Hyalomma</taxon>
    </lineage>
</organism>
<gene>
    <name evidence="1" type="ORF">HPB50_023435</name>
</gene>
<reference evidence="1" key="1">
    <citation type="submission" date="2020-05" db="EMBL/GenBank/DDBJ databases">
        <title>Large-scale comparative analyses of tick genomes elucidate their genetic diversity and vector capacities.</title>
        <authorList>
            <person name="Jia N."/>
            <person name="Wang J."/>
            <person name="Shi W."/>
            <person name="Du L."/>
            <person name="Sun Y."/>
            <person name="Zhan W."/>
            <person name="Jiang J."/>
            <person name="Wang Q."/>
            <person name="Zhang B."/>
            <person name="Ji P."/>
            <person name="Sakyi L.B."/>
            <person name="Cui X."/>
            <person name="Yuan T."/>
            <person name="Jiang B."/>
            <person name="Yang W."/>
            <person name="Lam T.T.-Y."/>
            <person name="Chang Q."/>
            <person name="Ding S."/>
            <person name="Wang X."/>
            <person name="Zhu J."/>
            <person name="Ruan X."/>
            <person name="Zhao L."/>
            <person name="Wei J."/>
            <person name="Que T."/>
            <person name="Du C."/>
            <person name="Cheng J."/>
            <person name="Dai P."/>
            <person name="Han X."/>
            <person name="Huang E."/>
            <person name="Gao Y."/>
            <person name="Liu J."/>
            <person name="Shao H."/>
            <person name="Ye R."/>
            <person name="Li L."/>
            <person name="Wei W."/>
            <person name="Wang X."/>
            <person name="Wang C."/>
            <person name="Yang T."/>
            <person name="Huo Q."/>
            <person name="Li W."/>
            <person name="Guo W."/>
            <person name="Chen H."/>
            <person name="Zhou L."/>
            <person name="Ni X."/>
            <person name="Tian J."/>
            <person name="Zhou Y."/>
            <person name="Sheng Y."/>
            <person name="Liu T."/>
            <person name="Pan Y."/>
            <person name="Xia L."/>
            <person name="Li J."/>
            <person name="Zhao F."/>
            <person name="Cao W."/>
        </authorList>
    </citation>
    <scope>NUCLEOTIDE SEQUENCE</scope>
    <source>
        <strain evidence="1">Hyas-2018</strain>
    </source>
</reference>
<dbReference type="EMBL" id="CM023481">
    <property type="protein sequence ID" value="KAH6948324.1"/>
    <property type="molecule type" value="Genomic_DNA"/>
</dbReference>
<protein>
    <submittedName>
        <fullName evidence="1">Uncharacterized protein</fullName>
    </submittedName>
</protein>
<dbReference type="Proteomes" id="UP000821845">
    <property type="component" value="Chromosome 1"/>
</dbReference>
<accession>A0ACB7TTS0</accession>
<comment type="caution">
    <text evidence="1">The sequence shown here is derived from an EMBL/GenBank/DDBJ whole genome shotgun (WGS) entry which is preliminary data.</text>
</comment>
<evidence type="ECO:0000313" key="1">
    <source>
        <dbReference type="EMBL" id="KAH6948324.1"/>
    </source>
</evidence>
<proteinExistence type="predicted"/>
<evidence type="ECO:0000313" key="2">
    <source>
        <dbReference type="Proteomes" id="UP000821845"/>
    </source>
</evidence>
<sequence>MDSDSDSEHKEFDDVVTVLALELTRMQRNRIPSFPGQPSDYAVRRSICESPSEPIPPSAPAAELVWPEAPKAGLACERETNEQPKAASSPAQKAGSRTRQSNKIAAKGNGGKAYERRCEMALMRAAIRLHSEGGANATEPSAPTRGEFEADRLRARRPEPLRQKRLGKCHHGHDKGRVSPPPTAGFVRERNAASCSCSPEQNAHYSQQTRRSSSTR</sequence>